<dbReference type="PANTHER" id="PTHR45566">
    <property type="entry name" value="HTH-TYPE TRANSCRIPTIONAL REGULATOR YHJB-RELATED"/>
    <property type="match status" value="1"/>
</dbReference>
<dbReference type="SMART" id="SM00421">
    <property type="entry name" value="HTH_LUXR"/>
    <property type="match status" value="1"/>
</dbReference>
<dbReference type="EMBL" id="CP047166">
    <property type="protein sequence ID" value="QRF66557.1"/>
    <property type="molecule type" value="Genomic_DNA"/>
</dbReference>
<name>A0ABX7F8F9_9RHOB</name>
<dbReference type="Proteomes" id="UP000596387">
    <property type="component" value="Chromosome"/>
</dbReference>
<dbReference type="InterPro" id="IPR058245">
    <property type="entry name" value="NreC/VraR/RcsB-like_REC"/>
</dbReference>
<dbReference type="SMART" id="SM00448">
    <property type="entry name" value="REC"/>
    <property type="match status" value="1"/>
</dbReference>
<dbReference type="PROSITE" id="PS00622">
    <property type="entry name" value="HTH_LUXR_1"/>
    <property type="match status" value="1"/>
</dbReference>
<evidence type="ECO:0000313" key="7">
    <source>
        <dbReference type="Proteomes" id="UP000596387"/>
    </source>
</evidence>
<evidence type="ECO:0000259" key="4">
    <source>
        <dbReference type="PROSITE" id="PS50043"/>
    </source>
</evidence>
<dbReference type="PRINTS" id="PR00038">
    <property type="entry name" value="HTHLUXR"/>
</dbReference>
<evidence type="ECO:0000259" key="5">
    <source>
        <dbReference type="PROSITE" id="PS50110"/>
    </source>
</evidence>
<protein>
    <submittedName>
        <fullName evidence="6">Response regulator</fullName>
    </submittedName>
</protein>
<proteinExistence type="predicted"/>
<dbReference type="Pfam" id="PF00072">
    <property type="entry name" value="Response_reg"/>
    <property type="match status" value="1"/>
</dbReference>
<keyword evidence="2" id="KW-0238">DNA-binding</keyword>
<gene>
    <name evidence="6" type="ORF">GQA70_09690</name>
</gene>
<dbReference type="Gene3D" id="3.40.50.2300">
    <property type="match status" value="1"/>
</dbReference>
<feature type="domain" description="HTH luxR-type" evidence="4">
    <location>
        <begin position="166"/>
        <end position="231"/>
    </location>
</feature>
<dbReference type="SUPFAM" id="SSF52172">
    <property type="entry name" value="CheY-like"/>
    <property type="match status" value="1"/>
</dbReference>
<sequence length="240" mass="25890">MDRKTGVTMIEKAQDRTLCTDRPGTALVVDDHPLFCDALTLTLQSIADFDEIRTAGTLEKALDVVTQEPEVGLIVLDLNLPDVNGLDGLVRLRNAAPRAAILIASSMAENRMISHAMKAGANGFVPKHSQRSVFRRAFEAVSAGQPFVPDGYIDPKGGEGAEPDDALSRLASLTNQQARILHLICEGKLNKQIAFDLSIAETTVKAHVTAIMRKLGVHSRTQAVLVAQEARFTNVLPSEG</sequence>
<keyword evidence="1 3" id="KW-0597">Phosphoprotein</keyword>
<dbReference type="CDD" id="cd06170">
    <property type="entry name" value="LuxR_C_like"/>
    <property type="match status" value="1"/>
</dbReference>
<evidence type="ECO:0000256" key="2">
    <source>
        <dbReference type="ARBA" id="ARBA00023125"/>
    </source>
</evidence>
<evidence type="ECO:0000256" key="1">
    <source>
        <dbReference type="ARBA" id="ARBA00022553"/>
    </source>
</evidence>
<feature type="modified residue" description="4-aspartylphosphate" evidence="3">
    <location>
        <position position="77"/>
    </location>
</feature>
<dbReference type="PROSITE" id="PS50043">
    <property type="entry name" value="HTH_LUXR_2"/>
    <property type="match status" value="1"/>
</dbReference>
<evidence type="ECO:0000256" key="3">
    <source>
        <dbReference type="PROSITE-ProRule" id="PRU00169"/>
    </source>
</evidence>
<dbReference type="PANTHER" id="PTHR45566:SF1">
    <property type="entry name" value="HTH-TYPE TRANSCRIPTIONAL REGULATOR YHJB-RELATED"/>
    <property type="match status" value="1"/>
</dbReference>
<dbReference type="CDD" id="cd17535">
    <property type="entry name" value="REC_NarL-like"/>
    <property type="match status" value="1"/>
</dbReference>
<dbReference type="InterPro" id="IPR000792">
    <property type="entry name" value="Tscrpt_reg_LuxR_C"/>
</dbReference>
<evidence type="ECO:0000313" key="6">
    <source>
        <dbReference type="EMBL" id="QRF66557.1"/>
    </source>
</evidence>
<dbReference type="Pfam" id="PF00196">
    <property type="entry name" value="GerE"/>
    <property type="match status" value="1"/>
</dbReference>
<dbReference type="InterPro" id="IPR011006">
    <property type="entry name" value="CheY-like_superfamily"/>
</dbReference>
<accession>A0ABX7F8F9</accession>
<dbReference type="InterPro" id="IPR016032">
    <property type="entry name" value="Sig_transdc_resp-reg_C-effctor"/>
</dbReference>
<dbReference type="PROSITE" id="PS50110">
    <property type="entry name" value="RESPONSE_REGULATORY"/>
    <property type="match status" value="1"/>
</dbReference>
<feature type="domain" description="Response regulatory" evidence="5">
    <location>
        <begin position="25"/>
        <end position="142"/>
    </location>
</feature>
<organism evidence="6 7">
    <name type="scientific">Ponticoccus alexandrii</name>
    <dbReference type="NCBI Taxonomy" id="1943633"/>
    <lineage>
        <taxon>Bacteria</taxon>
        <taxon>Pseudomonadati</taxon>
        <taxon>Pseudomonadota</taxon>
        <taxon>Alphaproteobacteria</taxon>
        <taxon>Rhodobacterales</taxon>
        <taxon>Roseobacteraceae</taxon>
        <taxon>Ponticoccus</taxon>
    </lineage>
</organism>
<keyword evidence="7" id="KW-1185">Reference proteome</keyword>
<reference evidence="6 7" key="1">
    <citation type="submission" date="2019-12" db="EMBL/GenBank/DDBJ databases">
        <title>Complete Genome Sequence of a Quorum-Sensing Bacterium,Rhodobacteraceae bacterium C31, Isolated from a marine microalgae symbiotic bacteria.</title>
        <authorList>
            <person name="Zhang Y."/>
        </authorList>
    </citation>
    <scope>NUCLEOTIDE SEQUENCE [LARGE SCALE GENOMIC DNA]</scope>
    <source>
        <strain evidence="6 7">C31</strain>
    </source>
</reference>
<dbReference type="InterPro" id="IPR001789">
    <property type="entry name" value="Sig_transdc_resp-reg_receiver"/>
</dbReference>
<dbReference type="SUPFAM" id="SSF46894">
    <property type="entry name" value="C-terminal effector domain of the bipartite response regulators"/>
    <property type="match status" value="1"/>
</dbReference>
<dbReference type="InterPro" id="IPR051015">
    <property type="entry name" value="EvgA-like"/>
</dbReference>